<dbReference type="Gene3D" id="3.30.300.20">
    <property type="match status" value="1"/>
</dbReference>
<organism evidence="1 2">
    <name type="scientific">Caballeronia sordidicola</name>
    <name type="common">Burkholderia sordidicola</name>
    <dbReference type="NCBI Taxonomy" id="196367"/>
    <lineage>
        <taxon>Bacteria</taxon>
        <taxon>Pseudomonadati</taxon>
        <taxon>Pseudomonadota</taxon>
        <taxon>Betaproteobacteria</taxon>
        <taxon>Burkholderiales</taxon>
        <taxon>Burkholderiaceae</taxon>
        <taxon>Caballeronia</taxon>
    </lineage>
</organism>
<dbReference type="Pfam" id="PF02566">
    <property type="entry name" value="OsmC"/>
    <property type="match status" value="1"/>
</dbReference>
<dbReference type="SUPFAM" id="SSF82784">
    <property type="entry name" value="OsmC-like"/>
    <property type="match status" value="1"/>
</dbReference>
<dbReference type="AlphaFoldDB" id="A0A226WLE0"/>
<dbReference type="EMBL" id="MTHB01000305">
    <property type="protein sequence ID" value="OXC71418.1"/>
    <property type="molecule type" value="Genomic_DNA"/>
</dbReference>
<protein>
    <submittedName>
        <fullName evidence="1">OsmC/Ohr family protein</fullName>
    </submittedName>
</protein>
<evidence type="ECO:0000313" key="2">
    <source>
        <dbReference type="Proteomes" id="UP000214720"/>
    </source>
</evidence>
<gene>
    <name evidence="1" type="ORF">BSU04_46350</name>
</gene>
<accession>A0A226WLE0</accession>
<dbReference type="PANTHER" id="PTHR42830:SF2">
    <property type="entry name" value="OSMC_OHR FAMILY PROTEIN"/>
    <property type="match status" value="1"/>
</dbReference>
<dbReference type="InterPro" id="IPR003718">
    <property type="entry name" value="OsmC/Ohr_fam"/>
</dbReference>
<dbReference type="RefSeq" id="WP_089166486.1">
    <property type="nucleotide sequence ID" value="NZ_MTHB01000305.1"/>
</dbReference>
<dbReference type="eggNOG" id="COG1764">
    <property type="taxonomic scope" value="Bacteria"/>
</dbReference>
<dbReference type="InterPro" id="IPR036102">
    <property type="entry name" value="OsmC/Ohrsf"/>
</dbReference>
<dbReference type="PANTHER" id="PTHR42830">
    <property type="entry name" value="OSMOTICALLY INDUCIBLE FAMILY PROTEIN"/>
    <property type="match status" value="1"/>
</dbReference>
<name>A0A226WLE0_CABSO</name>
<dbReference type="Proteomes" id="UP000214720">
    <property type="component" value="Unassembled WGS sequence"/>
</dbReference>
<reference evidence="2" key="1">
    <citation type="submission" date="2017-01" db="EMBL/GenBank/DDBJ databases">
        <title>Genome Analysis of Deinococcus marmoris KOPRI26562.</title>
        <authorList>
            <person name="Kim J.H."/>
            <person name="Oh H.-M."/>
        </authorList>
    </citation>
    <scope>NUCLEOTIDE SEQUENCE [LARGE SCALE GENOMIC DNA]</scope>
    <source>
        <strain evidence="2">PAMC 26633</strain>
    </source>
</reference>
<dbReference type="InterPro" id="IPR052707">
    <property type="entry name" value="OsmC_Ohr_Peroxiredoxin"/>
</dbReference>
<dbReference type="OrthoDB" id="9795405at2"/>
<sequence length="158" mass="17259">MTKHHKYTLQVVWTGDQGSGTSHYDAYSRDHLVRSANKPAIEASSDPAFRGDPTRHNPEELFVASLSSCHMLWYLHLCAVNGIAVTGYVDDPVGTMEESAQGSGRFTDVVLRPQVTIGAGGDVKLAGRLHEEAHKFCFIANSVNFPVRCEPTTDVSTI</sequence>
<dbReference type="InterPro" id="IPR015946">
    <property type="entry name" value="KH_dom-like_a/b"/>
</dbReference>
<evidence type="ECO:0000313" key="1">
    <source>
        <dbReference type="EMBL" id="OXC71418.1"/>
    </source>
</evidence>
<proteinExistence type="predicted"/>
<comment type="caution">
    <text evidence="1">The sequence shown here is derived from an EMBL/GenBank/DDBJ whole genome shotgun (WGS) entry which is preliminary data.</text>
</comment>